<feature type="region of interest" description="Disordered" evidence="3">
    <location>
        <begin position="1"/>
        <end position="46"/>
    </location>
</feature>
<dbReference type="AlphaFoldDB" id="A0A4V1IVD2"/>
<feature type="region of interest" description="Disordered" evidence="3">
    <location>
        <begin position="658"/>
        <end position="756"/>
    </location>
</feature>
<dbReference type="InterPro" id="IPR050342">
    <property type="entry name" value="HMGB"/>
</dbReference>
<dbReference type="PROSITE" id="PS50118">
    <property type="entry name" value="HMG_BOX_2"/>
    <property type="match status" value="1"/>
</dbReference>
<feature type="region of interest" description="Disordered" evidence="3">
    <location>
        <begin position="99"/>
        <end position="327"/>
    </location>
</feature>
<feature type="compositionally biased region" description="Polar residues" evidence="3">
    <location>
        <begin position="162"/>
        <end position="172"/>
    </location>
</feature>
<dbReference type="PANTHER" id="PTHR48112">
    <property type="entry name" value="HIGH MOBILITY GROUP PROTEIN DSP1"/>
    <property type="match status" value="1"/>
</dbReference>
<dbReference type="SUPFAM" id="SSF47095">
    <property type="entry name" value="HMG-box"/>
    <property type="match status" value="1"/>
</dbReference>
<dbReference type="InterPro" id="IPR009071">
    <property type="entry name" value="HMG_box_dom"/>
</dbReference>
<protein>
    <recommendedName>
        <fullName evidence="4">HMG box domain-containing protein</fullName>
    </recommendedName>
</protein>
<dbReference type="Proteomes" id="UP000274922">
    <property type="component" value="Unassembled WGS sequence"/>
</dbReference>
<evidence type="ECO:0000256" key="2">
    <source>
        <dbReference type="PROSITE-ProRule" id="PRU00267"/>
    </source>
</evidence>
<feature type="DNA-binding region" description="HMG box" evidence="2">
    <location>
        <begin position="494"/>
        <end position="562"/>
    </location>
</feature>
<feature type="compositionally biased region" description="Basic and acidic residues" evidence="3">
    <location>
        <begin position="673"/>
        <end position="686"/>
    </location>
</feature>
<feature type="compositionally biased region" description="Low complexity" evidence="3">
    <location>
        <begin position="857"/>
        <end position="870"/>
    </location>
</feature>
<dbReference type="SMART" id="SM00398">
    <property type="entry name" value="HMG"/>
    <property type="match status" value="1"/>
</dbReference>
<feature type="compositionally biased region" description="Low complexity" evidence="3">
    <location>
        <begin position="107"/>
        <end position="120"/>
    </location>
</feature>
<proteinExistence type="predicted"/>
<feature type="compositionally biased region" description="Low complexity" evidence="3">
    <location>
        <begin position="285"/>
        <end position="296"/>
    </location>
</feature>
<dbReference type="STRING" id="1555241.A0A4V1IVD2"/>
<feature type="region of interest" description="Disordered" evidence="3">
    <location>
        <begin position="769"/>
        <end position="872"/>
    </location>
</feature>
<dbReference type="OrthoDB" id="1919336at2759"/>
<dbReference type="EMBL" id="ML014120">
    <property type="protein sequence ID" value="RKP03649.1"/>
    <property type="molecule type" value="Genomic_DNA"/>
</dbReference>
<keyword evidence="6" id="KW-1185">Reference proteome</keyword>
<feature type="compositionally biased region" description="Basic and acidic residues" evidence="3">
    <location>
        <begin position="211"/>
        <end position="220"/>
    </location>
</feature>
<accession>A0A4V1IVD2</accession>
<name>A0A4V1IVD2_9FUNG</name>
<feature type="compositionally biased region" description="Polar residues" evidence="3">
    <location>
        <begin position="222"/>
        <end position="250"/>
    </location>
</feature>
<feature type="compositionally biased region" description="Polar residues" evidence="3">
    <location>
        <begin position="36"/>
        <end position="46"/>
    </location>
</feature>
<sequence length="946" mass="101300">MSFGRSAPLPYIHSRSHFPRAQPDPHQPALPHPMANSASFQHSTTANSYHSFDQPLLHAFSTQQSTFDAPAHALQRGAIASAVSTDGLVSNNKPQRATALTHPDHLTPPSSSRTPTDSSDGAVVLEFGAGTGYVPSSSPTSHRTTHPGSISSLSKVPDSVVPFSSSAPSTRSIPPRGPSAHRPLPSPDHGQYIQISPSPVPGPSHASADGYCDRLNDRHHMSPSSQQTLSAPHQARHLQQNAAYQDSPAPTTMLRAYWNPPGGMPGDTSAPHRENMIDRRPSVLPTPATSSHSSPPYEDSVAPVAPRMEQTRQSMEQTPPVHTNHMHAHSMRSGHYYQEGPEGVSSAWHTTVAPPPQMASSWGPATHPHADGAVAWGPHEAWQASRGQIAPSYPMDPVAHPAMLRRPPSSVYYSPPHPYHPPRVAYATVIDAEYGASRGSGGVGAGPHRFHHHHPMHHPHPMMPSHRMVEPATVDSLTSPYASAANLDAYGQRIKRPPNSFLLFSQKRRRELLLDDRHATTAHLSKILGREWTDMTPEQKAPYVMMANEQRESFQQRYPNYVLSRRPNRRVRNCPVTSGPAPVSISTTAHVLDARAHAPASASPHTYAPRGYIPYARPESTLGPYSAPSTSGSRGSPAISPHVHSASTVYARPHQHVRTYNHPPVPSGLAMYHSERVTGPDHDPHRWTSPSATSGSSPGYAPPRLGDAPLSAPAAMPTSHELPHAPVSNAPQGYRPPSGPPVDLKHGQTTSPVTTNRDALHYAYYSKSESNDHGGSIHASGAIDHRSGTDVPAPASVMAHPSREMTPSQSPRDGGSGSSVASYHPNVLPCGSSRHASPNLMSPYNPGHPHANDYDRSQSQSQPQSHAQVQVKAYAQPHGHTLASVSKSLDVLGSTELPANGMRSEGSFMVSSSASDVASSHSSSTARRSGTPSSAYHDGHPGASMA</sequence>
<dbReference type="GO" id="GO:0005634">
    <property type="term" value="C:nucleus"/>
    <property type="evidence" value="ECO:0007669"/>
    <property type="project" value="UniProtKB-UniRule"/>
</dbReference>
<evidence type="ECO:0000256" key="3">
    <source>
        <dbReference type="SAM" id="MobiDB-lite"/>
    </source>
</evidence>
<feature type="domain" description="HMG box" evidence="4">
    <location>
        <begin position="494"/>
        <end position="562"/>
    </location>
</feature>
<keyword evidence="1 2" id="KW-0238">DNA-binding</keyword>
<feature type="compositionally biased region" description="Low complexity" evidence="3">
    <location>
        <begin position="135"/>
        <end position="149"/>
    </location>
</feature>
<keyword evidence="2" id="KW-0539">Nucleus</keyword>
<feature type="compositionally biased region" description="Polar residues" evidence="3">
    <location>
        <begin position="747"/>
        <end position="756"/>
    </location>
</feature>
<dbReference type="Gene3D" id="1.10.30.10">
    <property type="entry name" value="High mobility group box domain"/>
    <property type="match status" value="1"/>
</dbReference>
<feature type="compositionally biased region" description="Basic and acidic residues" evidence="3">
    <location>
        <begin position="270"/>
        <end position="281"/>
    </location>
</feature>
<feature type="region of interest" description="Disordered" evidence="3">
    <location>
        <begin position="623"/>
        <end position="644"/>
    </location>
</feature>
<reference evidence="6" key="1">
    <citation type="journal article" date="2018" name="Nat. Microbiol.">
        <title>Leveraging single-cell genomics to expand the fungal tree of life.</title>
        <authorList>
            <person name="Ahrendt S.R."/>
            <person name="Quandt C.A."/>
            <person name="Ciobanu D."/>
            <person name="Clum A."/>
            <person name="Salamov A."/>
            <person name="Andreopoulos B."/>
            <person name="Cheng J.F."/>
            <person name="Woyke T."/>
            <person name="Pelin A."/>
            <person name="Henrissat B."/>
            <person name="Reynolds N.K."/>
            <person name="Benny G.L."/>
            <person name="Smith M.E."/>
            <person name="James T.Y."/>
            <person name="Grigoriev I.V."/>
        </authorList>
    </citation>
    <scope>NUCLEOTIDE SEQUENCE [LARGE SCALE GENOMIC DNA]</scope>
    <source>
        <strain evidence="6">ATCC 52028</strain>
    </source>
</reference>
<feature type="compositionally biased region" description="Polar residues" evidence="3">
    <location>
        <begin position="311"/>
        <end position="321"/>
    </location>
</feature>
<feature type="region of interest" description="Disordered" evidence="3">
    <location>
        <begin position="896"/>
        <end position="946"/>
    </location>
</feature>
<feature type="compositionally biased region" description="Low complexity" evidence="3">
    <location>
        <begin position="688"/>
        <end position="703"/>
    </location>
</feature>
<feature type="compositionally biased region" description="Low complexity" evidence="3">
    <location>
        <begin position="907"/>
        <end position="929"/>
    </location>
</feature>
<dbReference type="Pfam" id="PF00505">
    <property type="entry name" value="HMG_box"/>
    <property type="match status" value="1"/>
</dbReference>
<evidence type="ECO:0000313" key="6">
    <source>
        <dbReference type="Proteomes" id="UP000274922"/>
    </source>
</evidence>
<dbReference type="GO" id="GO:0003677">
    <property type="term" value="F:DNA binding"/>
    <property type="evidence" value="ECO:0007669"/>
    <property type="project" value="UniProtKB-UniRule"/>
</dbReference>
<evidence type="ECO:0000313" key="5">
    <source>
        <dbReference type="EMBL" id="RKP03649.1"/>
    </source>
</evidence>
<evidence type="ECO:0000256" key="1">
    <source>
        <dbReference type="ARBA" id="ARBA00023125"/>
    </source>
</evidence>
<evidence type="ECO:0000259" key="4">
    <source>
        <dbReference type="PROSITE" id="PS50118"/>
    </source>
</evidence>
<organism evidence="5 6">
    <name type="scientific">Caulochytrium protostelioides</name>
    <dbReference type="NCBI Taxonomy" id="1555241"/>
    <lineage>
        <taxon>Eukaryota</taxon>
        <taxon>Fungi</taxon>
        <taxon>Fungi incertae sedis</taxon>
        <taxon>Chytridiomycota</taxon>
        <taxon>Chytridiomycota incertae sedis</taxon>
        <taxon>Chytridiomycetes</taxon>
        <taxon>Caulochytriales</taxon>
        <taxon>Caulochytriaceae</taxon>
        <taxon>Caulochytrium</taxon>
    </lineage>
</organism>
<gene>
    <name evidence="5" type="ORF">CXG81DRAFT_16880</name>
</gene>
<dbReference type="InterPro" id="IPR036910">
    <property type="entry name" value="HMG_box_dom_sf"/>
</dbReference>
<dbReference type="PANTHER" id="PTHR48112:SF22">
    <property type="entry name" value="MITOCHONDRIAL TRANSCRIPTION FACTOR A, ISOFORM B"/>
    <property type="match status" value="1"/>
</dbReference>